<dbReference type="Ensembl" id="ENSCABT00000019186.1">
    <property type="protein sequence ID" value="ENSCABP00000017496.1"/>
    <property type="gene ID" value="ENSCABG00000012998.1"/>
</dbReference>
<keyword evidence="2" id="KW-0812">Transmembrane</keyword>
<evidence type="ECO:0000256" key="2">
    <source>
        <dbReference type="SAM" id="Phobius"/>
    </source>
</evidence>
<reference evidence="3" key="1">
    <citation type="submission" date="2025-08" db="UniProtKB">
        <authorList>
            <consortium name="Ensembl"/>
        </authorList>
    </citation>
    <scope>IDENTIFICATION</scope>
</reference>
<keyword evidence="2" id="KW-0472">Membrane</keyword>
<organism evidence="3 4">
    <name type="scientific">Chelonoidis abingdonii</name>
    <name type="common">Abingdon island giant tortoise</name>
    <name type="synonym">Testudo abingdonii</name>
    <dbReference type="NCBI Taxonomy" id="106734"/>
    <lineage>
        <taxon>Eukaryota</taxon>
        <taxon>Metazoa</taxon>
        <taxon>Chordata</taxon>
        <taxon>Craniata</taxon>
        <taxon>Vertebrata</taxon>
        <taxon>Euteleostomi</taxon>
        <taxon>Archelosauria</taxon>
        <taxon>Testudinata</taxon>
        <taxon>Testudines</taxon>
        <taxon>Cryptodira</taxon>
        <taxon>Durocryptodira</taxon>
        <taxon>Testudinoidea</taxon>
        <taxon>Testudinidae</taxon>
        <taxon>Chelonoidis</taxon>
    </lineage>
</organism>
<feature type="region of interest" description="Disordered" evidence="1">
    <location>
        <begin position="62"/>
        <end position="84"/>
    </location>
</feature>
<keyword evidence="2" id="KW-1133">Transmembrane helix</keyword>
<accession>A0A8C0H6B3</accession>
<evidence type="ECO:0008006" key="5">
    <source>
        <dbReference type="Google" id="ProtNLM"/>
    </source>
</evidence>
<proteinExistence type="predicted"/>
<name>A0A8C0H6B3_CHEAB</name>
<evidence type="ECO:0000313" key="4">
    <source>
        <dbReference type="Proteomes" id="UP000694404"/>
    </source>
</evidence>
<protein>
    <recommendedName>
        <fullName evidence="5">FXYD domain-containing ion transport regulator</fullName>
    </recommendedName>
</protein>
<dbReference type="AlphaFoldDB" id="A0A8C0H6B3"/>
<sequence>MISSSGHPRWWLQFSAGGRDFLYYDTLRVVGLVLAIVMFVVGILTHPPPRCIGGVLHVGGTDTHRQHTPPGPDMGPTWAGGPGC</sequence>
<dbReference type="Proteomes" id="UP000694404">
    <property type="component" value="Unplaced"/>
</dbReference>
<feature type="transmembrane region" description="Helical" evidence="2">
    <location>
        <begin position="21"/>
        <end position="44"/>
    </location>
</feature>
<dbReference type="Gene3D" id="1.20.5.780">
    <property type="entry name" value="Single helix bin"/>
    <property type="match status" value="1"/>
</dbReference>
<reference evidence="3" key="2">
    <citation type="submission" date="2025-09" db="UniProtKB">
        <authorList>
            <consortium name="Ensembl"/>
        </authorList>
    </citation>
    <scope>IDENTIFICATION</scope>
</reference>
<evidence type="ECO:0000313" key="3">
    <source>
        <dbReference type="Ensembl" id="ENSCABP00000017496.1"/>
    </source>
</evidence>
<evidence type="ECO:0000256" key="1">
    <source>
        <dbReference type="SAM" id="MobiDB-lite"/>
    </source>
</evidence>
<keyword evidence="4" id="KW-1185">Reference proteome</keyword>